<dbReference type="PANTHER" id="PTHR43302">
    <property type="entry name" value="TRANSPORTER ARSB-RELATED"/>
    <property type="match status" value="1"/>
</dbReference>
<keyword evidence="6 7" id="KW-0472">Membrane</keyword>
<evidence type="ECO:0000256" key="5">
    <source>
        <dbReference type="ARBA" id="ARBA00022989"/>
    </source>
</evidence>
<evidence type="ECO:0000259" key="8">
    <source>
        <dbReference type="Pfam" id="PF03600"/>
    </source>
</evidence>
<dbReference type="InterPro" id="IPR004680">
    <property type="entry name" value="Cit_transptr-like_dom"/>
</dbReference>
<keyword evidence="4 7" id="KW-0812">Transmembrane</keyword>
<evidence type="ECO:0000256" key="3">
    <source>
        <dbReference type="ARBA" id="ARBA00022475"/>
    </source>
</evidence>
<organism evidence="9">
    <name type="scientific">mine drainage metagenome</name>
    <dbReference type="NCBI Taxonomy" id="410659"/>
    <lineage>
        <taxon>unclassified sequences</taxon>
        <taxon>metagenomes</taxon>
        <taxon>ecological metagenomes</taxon>
    </lineage>
</organism>
<dbReference type="PANTHER" id="PTHR43302:SF5">
    <property type="entry name" value="TRANSPORTER ARSB-RELATED"/>
    <property type="match status" value="1"/>
</dbReference>
<name>T1AAF4_9ZZZZ</name>
<feature type="transmembrane region" description="Helical" evidence="7">
    <location>
        <begin position="99"/>
        <end position="126"/>
    </location>
</feature>
<comment type="caution">
    <text evidence="9">The sequence shown here is derived from an EMBL/GenBank/DDBJ whole genome shotgun (WGS) entry which is preliminary data.</text>
</comment>
<proteinExistence type="predicted"/>
<keyword evidence="2" id="KW-0813">Transport</keyword>
<keyword evidence="5 7" id="KW-1133">Transmembrane helix</keyword>
<feature type="transmembrane region" description="Helical" evidence="7">
    <location>
        <begin position="236"/>
        <end position="259"/>
    </location>
</feature>
<evidence type="ECO:0000256" key="2">
    <source>
        <dbReference type="ARBA" id="ARBA00022448"/>
    </source>
</evidence>
<protein>
    <submittedName>
        <fullName evidence="9">Citrate transporter</fullName>
    </submittedName>
</protein>
<feature type="transmembrane region" description="Helical" evidence="7">
    <location>
        <begin position="29"/>
        <end position="48"/>
    </location>
</feature>
<feature type="transmembrane region" description="Helical" evidence="7">
    <location>
        <begin position="177"/>
        <end position="200"/>
    </location>
</feature>
<feature type="transmembrane region" description="Helical" evidence="7">
    <location>
        <begin position="60"/>
        <end position="79"/>
    </location>
</feature>
<evidence type="ECO:0000256" key="4">
    <source>
        <dbReference type="ARBA" id="ARBA00022692"/>
    </source>
</evidence>
<evidence type="ECO:0000313" key="9">
    <source>
        <dbReference type="EMBL" id="EQD54017.1"/>
    </source>
</evidence>
<reference evidence="9" key="2">
    <citation type="journal article" date="2014" name="ISME J.">
        <title>Microbial stratification in low pH oxic and suboxic macroscopic growths along an acid mine drainage.</title>
        <authorList>
            <person name="Mendez-Garcia C."/>
            <person name="Mesa V."/>
            <person name="Sprenger R.R."/>
            <person name="Richter M."/>
            <person name="Diez M.S."/>
            <person name="Solano J."/>
            <person name="Bargiela R."/>
            <person name="Golyshina O.V."/>
            <person name="Manteca A."/>
            <person name="Ramos J.L."/>
            <person name="Gallego J.R."/>
            <person name="Llorente I."/>
            <person name="Martins Dos Santos V.A."/>
            <person name="Jensen O.N."/>
            <person name="Pelaez A.I."/>
            <person name="Sanchez J."/>
            <person name="Ferrer M."/>
        </authorList>
    </citation>
    <scope>NUCLEOTIDE SEQUENCE</scope>
</reference>
<comment type="subcellular location">
    <subcellularLocation>
        <location evidence="1">Cell membrane</location>
        <topology evidence="1">Multi-pass membrane protein</topology>
    </subcellularLocation>
</comment>
<dbReference type="GO" id="GO:0005886">
    <property type="term" value="C:plasma membrane"/>
    <property type="evidence" value="ECO:0007669"/>
    <property type="project" value="UniProtKB-SubCell"/>
</dbReference>
<feature type="domain" description="Citrate transporter-like" evidence="8">
    <location>
        <begin position="30"/>
        <end position="248"/>
    </location>
</feature>
<sequence length="268" mass="28317">MNDVAVAILALVFGAIVVRQLFGRGPPIWGIFVVGAVGTVASSTLSLGGTYSALTQAAPVLLFLFALFLFAGALERQGILDHAARWLIGQARSPADLPFVIFVGFSIAAAFLVNDALVLLAVPLLYGVAKRAKMDAKPMLLAVAFAVTIGSALTPMGNPQNLLISISSGLQAPVGAYLRYLLLPIAASIVLGALFVRWAFAARMGTTTPEYDRLRAEAPPLFPNGEWGVRLLRRPVIVLFPATMILLITLDVGGASFGLPPIPIWEIA</sequence>
<feature type="non-terminal residue" evidence="9">
    <location>
        <position position="268"/>
    </location>
</feature>
<gene>
    <name evidence="9" type="ORF">B1B_09888</name>
</gene>
<dbReference type="AlphaFoldDB" id="T1AAF4"/>
<accession>T1AAF4</accession>
<dbReference type="EMBL" id="AUZY01006545">
    <property type="protein sequence ID" value="EQD54017.1"/>
    <property type="molecule type" value="Genomic_DNA"/>
</dbReference>
<dbReference type="Pfam" id="PF03600">
    <property type="entry name" value="CitMHS"/>
    <property type="match status" value="1"/>
</dbReference>
<evidence type="ECO:0000256" key="7">
    <source>
        <dbReference type="SAM" id="Phobius"/>
    </source>
</evidence>
<dbReference type="GO" id="GO:0055085">
    <property type="term" value="P:transmembrane transport"/>
    <property type="evidence" value="ECO:0007669"/>
    <property type="project" value="InterPro"/>
</dbReference>
<evidence type="ECO:0000256" key="1">
    <source>
        <dbReference type="ARBA" id="ARBA00004651"/>
    </source>
</evidence>
<reference evidence="9" key="1">
    <citation type="submission" date="2013-08" db="EMBL/GenBank/DDBJ databases">
        <authorList>
            <person name="Mendez C."/>
            <person name="Richter M."/>
            <person name="Ferrer M."/>
            <person name="Sanchez J."/>
        </authorList>
    </citation>
    <scope>NUCLEOTIDE SEQUENCE</scope>
</reference>
<feature type="transmembrane region" description="Helical" evidence="7">
    <location>
        <begin position="138"/>
        <end position="157"/>
    </location>
</feature>
<evidence type="ECO:0000256" key="6">
    <source>
        <dbReference type="ARBA" id="ARBA00023136"/>
    </source>
</evidence>
<keyword evidence="3" id="KW-1003">Cell membrane</keyword>